<organism evidence="3 4">
    <name type="scientific">Mycolicibacter heraklionensis</name>
    <dbReference type="NCBI Taxonomy" id="512402"/>
    <lineage>
        <taxon>Bacteria</taxon>
        <taxon>Bacillati</taxon>
        <taxon>Actinomycetota</taxon>
        <taxon>Actinomycetes</taxon>
        <taxon>Mycobacteriales</taxon>
        <taxon>Mycobacteriaceae</taxon>
        <taxon>Mycolicibacter</taxon>
    </lineage>
</organism>
<dbReference type="RefSeq" id="WP_047321226.1">
    <property type="nucleotide sequence ID" value="NZ_LDPO01000027.1"/>
</dbReference>
<keyword evidence="4" id="KW-1185">Reference proteome</keyword>
<protein>
    <recommendedName>
        <fullName evidence="2">Zinc finger LSD1-type domain-containing protein</fullName>
    </recommendedName>
</protein>
<dbReference type="InterPro" id="IPR005735">
    <property type="entry name" value="Znf_LSD1"/>
</dbReference>
<accession>A0ABR5FA07</accession>
<evidence type="ECO:0000313" key="3">
    <source>
        <dbReference type="EMBL" id="KLO25888.1"/>
    </source>
</evidence>
<name>A0ABR5FA07_9MYCO</name>
<evidence type="ECO:0000313" key="4">
    <source>
        <dbReference type="Proteomes" id="UP000036464"/>
    </source>
</evidence>
<evidence type="ECO:0000259" key="2">
    <source>
        <dbReference type="Pfam" id="PF06943"/>
    </source>
</evidence>
<proteinExistence type="predicted"/>
<sequence>MTQTQCLRCEAQAQQFLCRDCTRQTRATLRGLPRLLRHLAEAAVGQTRLGDIGRHTPYRSRHELDGESDLASHIEPLPDGESDLYEARRARERAALRKLLAAGGVNERASTLHSDIVNMLTTWIRDICEARGVDAPSLDAADPAGLCAWLSRHTDAIANHPAADEFCDELNQRVGQTLRIINRPQTHMYCGLCPAELTDNYGTRICNRELMAPRGASEVQCPACKTTHSVDELCERKIETVNDEPFTIEELVDTVLPMIVREYIPSRTLQHWAATGKLVPTGYDNKGNPRFLLSDVRKLREGRTCSAEGCGRKHHSNGLCDTHRKRRERVVTT</sequence>
<dbReference type="EMBL" id="LDPO01000027">
    <property type="protein sequence ID" value="KLO25888.1"/>
    <property type="molecule type" value="Genomic_DNA"/>
</dbReference>
<reference evidence="3 4" key="1">
    <citation type="submission" date="2015-05" db="EMBL/GenBank/DDBJ databases">
        <title>Genome sequence of Mycobacterium heraklionense Davo strain.</title>
        <authorList>
            <person name="Greninger A.L."/>
            <person name="Cunningham G."/>
            <person name="Miller S."/>
        </authorList>
    </citation>
    <scope>NUCLEOTIDE SEQUENCE [LARGE SCALE GENOMIC DNA]</scope>
    <source>
        <strain evidence="3 4">Davo</strain>
    </source>
</reference>
<evidence type="ECO:0000256" key="1">
    <source>
        <dbReference type="SAM" id="MobiDB-lite"/>
    </source>
</evidence>
<gene>
    <name evidence="3" type="ORF">ABW16_21485</name>
</gene>
<dbReference type="Proteomes" id="UP000036464">
    <property type="component" value="Unassembled WGS sequence"/>
</dbReference>
<dbReference type="Pfam" id="PF06943">
    <property type="entry name" value="zf-LSD1"/>
    <property type="match status" value="1"/>
</dbReference>
<dbReference type="NCBIfam" id="TIGR01053">
    <property type="entry name" value="LSD1"/>
    <property type="match status" value="1"/>
</dbReference>
<comment type="caution">
    <text evidence="3">The sequence shown here is derived from an EMBL/GenBank/DDBJ whole genome shotgun (WGS) entry which is preliminary data.</text>
</comment>
<feature type="domain" description="Zinc finger LSD1-type" evidence="2">
    <location>
        <begin position="206"/>
        <end position="226"/>
    </location>
</feature>
<feature type="region of interest" description="Disordered" evidence="1">
    <location>
        <begin position="54"/>
        <end position="82"/>
    </location>
</feature>